<keyword evidence="3" id="KW-0119">Carbohydrate metabolism</keyword>
<evidence type="ECO:0000256" key="5">
    <source>
        <dbReference type="ARBA" id="ARBA00074219"/>
    </source>
</evidence>
<dbReference type="InterPro" id="IPR050288">
    <property type="entry name" value="Cellulose_deg_GH3"/>
</dbReference>
<dbReference type="PRINTS" id="PR00133">
    <property type="entry name" value="GLHYDRLASE3"/>
</dbReference>
<evidence type="ECO:0000256" key="6">
    <source>
        <dbReference type="RuleBase" id="RU361161"/>
    </source>
</evidence>
<evidence type="ECO:0000313" key="10">
    <source>
        <dbReference type="Proteomes" id="UP000176101"/>
    </source>
</evidence>
<evidence type="ECO:0000259" key="8">
    <source>
        <dbReference type="SMART" id="SM01217"/>
    </source>
</evidence>
<dbReference type="PANTHER" id="PTHR42715:SF10">
    <property type="entry name" value="BETA-GLUCOSIDASE"/>
    <property type="match status" value="1"/>
</dbReference>
<gene>
    <name evidence="9" type="ORF">AN216_22775</name>
</gene>
<protein>
    <recommendedName>
        <fullName evidence="5">Exo-alpha-(1-&gt;6)-L-arabinopyranosidase</fullName>
    </recommendedName>
</protein>
<dbReference type="RefSeq" id="WP_070198576.1">
    <property type="nucleotide sequence ID" value="NZ_LJGU01000149.1"/>
</dbReference>
<dbReference type="PATRIC" id="fig|1075402.3.peg.770"/>
<dbReference type="InterPro" id="IPR036962">
    <property type="entry name" value="Glyco_hydro_3_N_sf"/>
</dbReference>
<organism evidence="9 10">
    <name type="scientific">Streptomyces oceani</name>
    <dbReference type="NCBI Taxonomy" id="1075402"/>
    <lineage>
        <taxon>Bacteria</taxon>
        <taxon>Bacillati</taxon>
        <taxon>Actinomycetota</taxon>
        <taxon>Actinomycetes</taxon>
        <taxon>Kitasatosporales</taxon>
        <taxon>Streptomycetaceae</taxon>
        <taxon>Streptomyces</taxon>
    </lineage>
</organism>
<dbReference type="InterPro" id="IPR017853">
    <property type="entry name" value="GH"/>
</dbReference>
<dbReference type="SUPFAM" id="SSF51445">
    <property type="entry name" value="(Trans)glycosidases"/>
    <property type="match status" value="1"/>
</dbReference>
<accession>A0A1E7JWF5</accession>
<feature type="compositionally biased region" description="Low complexity" evidence="7">
    <location>
        <begin position="325"/>
        <end position="347"/>
    </location>
</feature>
<dbReference type="STRING" id="1075402.AN216_22775"/>
<dbReference type="InterPro" id="IPR001764">
    <property type="entry name" value="Glyco_hydro_3_N"/>
</dbReference>
<keyword evidence="10" id="KW-1185">Reference proteome</keyword>
<dbReference type="Pfam" id="PF00933">
    <property type="entry name" value="Glyco_hydro_3"/>
    <property type="match status" value="1"/>
</dbReference>
<dbReference type="Gene3D" id="3.40.50.1700">
    <property type="entry name" value="Glycoside hydrolase family 3 C-terminal domain"/>
    <property type="match status" value="1"/>
</dbReference>
<feature type="compositionally biased region" description="Polar residues" evidence="7">
    <location>
        <begin position="42"/>
        <end position="51"/>
    </location>
</feature>
<dbReference type="PROSITE" id="PS00775">
    <property type="entry name" value="GLYCOSYL_HYDROL_F3"/>
    <property type="match status" value="1"/>
</dbReference>
<dbReference type="InterPro" id="IPR002772">
    <property type="entry name" value="Glyco_hydro_3_C"/>
</dbReference>
<dbReference type="OrthoDB" id="9803863at2"/>
<comment type="similarity">
    <text evidence="1 6">Belongs to the glycosyl hydrolase 3 family.</text>
</comment>
<comment type="caution">
    <text evidence="9">The sequence shown here is derived from an EMBL/GenBank/DDBJ whole genome shotgun (WGS) entry which is preliminary data.</text>
</comment>
<name>A0A1E7JWF5_9ACTN</name>
<dbReference type="InterPro" id="IPR036881">
    <property type="entry name" value="Glyco_hydro_3_C_sf"/>
</dbReference>
<dbReference type="GO" id="GO:0005975">
    <property type="term" value="P:carbohydrate metabolic process"/>
    <property type="evidence" value="ECO:0007669"/>
    <property type="project" value="InterPro"/>
</dbReference>
<keyword evidence="2 6" id="KW-0378">Hydrolase</keyword>
<evidence type="ECO:0000256" key="7">
    <source>
        <dbReference type="SAM" id="MobiDB-lite"/>
    </source>
</evidence>
<sequence length="839" mass="88210">MSQPASARRPAEQTPADPPSADPPSADPAPADPPLSLAEKASLTSGASAFSTEELPAADVPRVQMSDGPHGLRLPRPSAEGGQFDLSSAAPATCFPPAVALGSSWDPELAARVGGAIAAEAREYGVHVVLGPGINIKRSPLCGRNFEYFSEDPLLTAELGAALVRGLQAGGVGASLKHYAANNQETDRMRVSADIDERPLREIYLRAFERVVRGERPWTVMCSYNGINGVPLSENPRLLTDILRTEWGFEGVVVSDWGAVRHRVAALRAGLDLQMPGTEGRTDREVSAAVDSGELAESVLDRSVARLVRLARDARAGASTGVSTGASPDASPGAPSGAASGASPDAGRSVPYEAHHRLAREAAEHSAVLLKNDGGLLPLDPGSGSVAVLGELARTPRFQGAGSSLVTPTRLDTPLDALRELAAGARVDFAPGYELPAEPGSAGSSSSPDAQGTVLAEAVRLAASSEVAVLFLGLPAPDESESFDRTHLDLPAEQLELLHRVREVNPRLVVVLSNGGVVRTAPWHEEVPALLEGWLLGQAGGGALARILFGLVNPSGRLAETVPLRLADTPSHLNFPGEEGRVRYGEGIFVGYRGYDARRSPVAFPFGHGLSYTTFDHHGLDVRASDDGSRLTVRLTVTNTGPRAGREVVQVYVGGPTGSKVARPERELRGFTAVRLEPGASDRVEVELARDDLAYYSERAGGWRVEGGRYRIDIGASSRDIRLTTELTVPGDPPRMGLSGRNTLGEWLEHPVGGRLLRERVAARSRASARVSGAASTGEPAGPGLLDSPEVLRFLADMPLEVIAEFPDSPVPPEDVRDMAARVAESGGSGKGAPEEPSD</sequence>
<dbReference type="PANTHER" id="PTHR42715">
    <property type="entry name" value="BETA-GLUCOSIDASE"/>
    <property type="match status" value="1"/>
</dbReference>
<feature type="domain" description="Fibronectin type III-like" evidence="8">
    <location>
        <begin position="647"/>
        <end position="718"/>
    </location>
</feature>
<dbReference type="FunFam" id="2.60.40.10:FF:000495">
    <property type="entry name" value="Periplasmic beta-glucosidase"/>
    <property type="match status" value="1"/>
</dbReference>
<feature type="region of interest" description="Disordered" evidence="7">
    <location>
        <begin position="317"/>
        <end position="349"/>
    </location>
</feature>
<dbReference type="InterPro" id="IPR019800">
    <property type="entry name" value="Glyco_hydro_3_AS"/>
</dbReference>
<feature type="region of interest" description="Disordered" evidence="7">
    <location>
        <begin position="1"/>
        <end position="85"/>
    </location>
</feature>
<evidence type="ECO:0000256" key="1">
    <source>
        <dbReference type="ARBA" id="ARBA00005336"/>
    </source>
</evidence>
<dbReference type="EMBL" id="LJGU01000149">
    <property type="protein sequence ID" value="OEU95963.1"/>
    <property type="molecule type" value="Genomic_DNA"/>
</dbReference>
<evidence type="ECO:0000256" key="4">
    <source>
        <dbReference type="ARBA" id="ARBA00058905"/>
    </source>
</evidence>
<dbReference type="AlphaFoldDB" id="A0A1E7JWF5"/>
<evidence type="ECO:0000313" key="9">
    <source>
        <dbReference type="EMBL" id="OEU95963.1"/>
    </source>
</evidence>
<dbReference type="GO" id="GO:0008422">
    <property type="term" value="F:beta-glucosidase activity"/>
    <property type="evidence" value="ECO:0007669"/>
    <property type="project" value="UniProtKB-ARBA"/>
</dbReference>
<dbReference type="Gene3D" id="2.60.40.10">
    <property type="entry name" value="Immunoglobulins"/>
    <property type="match status" value="1"/>
</dbReference>
<dbReference type="SMART" id="SM01217">
    <property type="entry name" value="Fn3_like"/>
    <property type="match status" value="1"/>
</dbReference>
<feature type="region of interest" description="Disordered" evidence="7">
    <location>
        <begin position="820"/>
        <end position="839"/>
    </location>
</feature>
<feature type="compositionally biased region" description="Pro residues" evidence="7">
    <location>
        <begin position="16"/>
        <end position="33"/>
    </location>
</feature>
<dbReference type="InterPro" id="IPR013783">
    <property type="entry name" value="Ig-like_fold"/>
</dbReference>
<dbReference type="Pfam" id="PF01915">
    <property type="entry name" value="Glyco_hydro_3_C"/>
    <property type="match status" value="1"/>
</dbReference>
<proteinExistence type="inferred from homology"/>
<dbReference type="Proteomes" id="UP000176101">
    <property type="component" value="Unassembled WGS sequence"/>
</dbReference>
<dbReference type="Pfam" id="PF14310">
    <property type="entry name" value="Fn3-like"/>
    <property type="match status" value="1"/>
</dbReference>
<comment type="function">
    <text evidence="4">Catalyzes the hydrolysis of a non-reducing terminal alpha-L-arabinopyranosidic linkage in ginsenoside Rb2 (alpha-L-arabinopyranosyl-(1-&gt;6)-alpha-D-glucopyranosyl) to release alpha-D-glucopyranosyl (Rd). It is not able to hydrolyze alpha-L-arabinofuranosyl-(1-&gt;6)-alpha-D-glucopyranosyl (Rc).</text>
</comment>
<reference evidence="9 10" key="1">
    <citation type="journal article" date="2016" name="Front. Microbiol.">
        <title>Comparative Genomics Analysis of Streptomyces Species Reveals Their Adaptation to the Marine Environment and Their Diversity at the Genomic Level.</title>
        <authorList>
            <person name="Tian X."/>
            <person name="Zhang Z."/>
            <person name="Yang T."/>
            <person name="Chen M."/>
            <person name="Li J."/>
            <person name="Chen F."/>
            <person name="Yang J."/>
            <person name="Li W."/>
            <person name="Zhang B."/>
            <person name="Zhang Z."/>
            <person name="Wu J."/>
            <person name="Zhang C."/>
            <person name="Long L."/>
            <person name="Xiao J."/>
        </authorList>
    </citation>
    <scope>NUCLEOTIDE SEQUENCE [LARGE SCALE GENOMIC DNA]</scope>
    <source>
        <strain evidence="9 10">SCSIO 02100</strain>
    </source>
</reference>
<dbReference type="SUPFAM" id="SSF52279">
    <property type="entry name" value="Beta-D-glucan exohydrolase, C-terminal domain"/>
    <property type="match status" value="1"/>
</dbReference>
<dbReference type="Gene3D" id="3.20.20.300">
    <property type="entry name" value="Glycoside hydrolase, family 3, N-terminal domain"/>
    <property type="match status" value="1"/>
</dbReference>
<dbReference type="InterPro" id="IPR026891">
    <property type="entry name" value="Fn3-like"/>
</dbReference>
<keyword evidence="6" id="KW-0326">Glycosidase</keyword>
<evidence type="ECO:0000256" key="2">
    <source>
        <dbReference type="ARBA" id="ARBA00022801"/>
    </source>
</evidence>
<evidence type="ECO:0000256" key="3">
    <source>
        <dbReference type="ARBA" id="ARBA00023277"/>
    </source>
</evidence>